<dbReference type="EMBL" id="JAACJJ010000031">
    <property type="protein sequence ID" value="KAF5317976.1"/>
    <property type="molecule type" value="Genomic_DNA"/>
</dbReference>
<dbReference type="AlphaFoldDB" id="A0A8H5B7C6"/>
<organism evidence="1 2">
    <name type="scientific">Psilocybe cf. subviscida</name>
    <dbReference type="NCBI Taxonomy" id="2480587"/>
    <lineage>
        <taxon>Eukaryota</taxon>
        <taxon>Fungi</taxon>
        <taxon>Dikarya</taxon>
        <taxon>Basidiomycota</taxon>
        <taxon>Agaricomycotina</taxon>
        <taxon>Agaricomycetes</taxon>
        <taxon>Agaricomycetidae</taxon>
        <taxon>Agaricales</taxon>
        <taxon>Agaricineae</taxon>
        <taxon>Strophariaceae</taxon>
        <taxon>Psilocybe</taxon>
    </lineage>
</organism>
<name>A0A8H5B7C6_9AGAR</name>
<gene>
    <name evidence="1" type="ORF">D9619_012205</name>
</gene>
<protein>
    <submittedName>
        <fullName evidence="1">Uncharacterized protein</fullName>
    </submittedName>
</protein>
<comment type="caution">
    <text evidence="1">The sequence shown here is derived from an EMBL/GenBank/DDBJ whole genome shotgun (WGS) entry which is preliminary data.</text>
</comment>
<dbReference type="Proteomes" id="UP000567179">
    <property type="component" value="Unassembled WGS sequence"/>
</dbReference>
<accession>A0A8H5B7C6</accession>
<evidence type="ECO:0000313" key="1">
    <source>
        <dbReference type="EMBL" id="KAF5317976.1"/>
    </source>
</evidence>
<reference evidence="1 2" key="1">
    <citation type="journal article" date="2020" name="ISME J.">
        <title>Uncovering the hidden diversity of litter-decomposition mechanisms in mushroom-forming fungi.</title>
        <authorList>
            <person name="Floudas D."/>
            <person name="Bentzer J."/>
            <person name="Ahren D."/>
            <person name="Johansson T."/>
            <person name="Persson P."/>
            <person name="Tunlid A."/>
        </authorList>
    </citation>
    <scope>NUCLEOTIDE SEQUENCE [LARGE SCALE GENOMIC DNA]</scope>
    <source>
        <strain evidence="1 2">CBS 101986</strain>
    </source>
</reference>
<sequence>MAESDNTNTQEFDPDEIEYKLVDISTEEFATKGINTIPLEGHTLDYEGEKIDNVWHIDIRFNHILKEPEHYIVLYPVKTNTVRPIAWPLRRWGLEKLPGMSFFPNTLEEAVPVIARRLLINLLFGRAPGFKKFTPWKVTTWNEPLATALSNHFKHLGLRRTCGLCSIGITEEAIALQCHRLYVNSFQDFAQRYFPGIKRGVVGDHAYVTFDLKAHPMPPIPDDSEERNPVERLANLVKQYCALLEKAEPPQGPEIYIPQEMNAKERKTAVLVYHSIAQRPERVLVMLADHGDPDACLEHAARLLIGLQCVRNRLRAREYLLKAAYSDQASDKVKATAHGLLGEWYVDFAPLDTSARYIFRSCLSL</sequence>
<dbReference type="OrthoDB" id="432970at2759"/>
<proteinExistence type="predicted"/>
<evidence type="ECO:0000313" key="2">
    <source>
        <dbReference type="Proteomes" id="UP000567179"/>
    </source>
</evidence>
<keyword evidence="2" id="KW-1185">Reference proteome</keyword>